<evidence type="ECO:0000313" key="3">
    <source>
        <dbReference type="Proteomes" id="UP001224926"/>
    </source>
</evidence>
<dbReference type="EMBL" id="CP101873">
    <property type="protein sequence ID" value="WMT07910.1"/>
    <property type="molecule type" value="Genomic_DNA"/>
</dbReference>
<keyword evidence="3" id="KW-1185">Reference proteome</keyword>
<reference evidence="2 3" key="1">
    <citation type="submission" date="2022-07" db="EMBL/GenBank/DDBJ databases">
        <title>Two temperate virus in Haloterrigena jeotgali A29.</title>
        <authorList>
            <person name="Deng X."/>
        </authorList>
    </citation>
    <scope>NUCLEOTIDE SEQUENCE [LARGE SCALE GENOMIC DNA]</scope>
    <source>
        <strain evidence="2 3">A29</strain>
    </source>
</reference>
<keyword evidence="1" id="KW-0472">Membrane</keyword>
<dbReference type="GeneID" id="39865024"/>
<feature type="transmembrane region" description="Helical" evidence="1">
    <location>
        <begin position="445"/>
        <end position="463"/>
    </location>
</feature>
<sequence>MVADEVSAVRSLVDFFPEANEDLDRIKLSGQYSEVESSLDEILEYVSEYSHILTSFEIEERNGPRIFFELSGATIRNVGLDDLDEEETNYDDIELSRFQRRRQEGDWESAGTHLTSICSGIADSVELVVTATVNKPQVVTSIETAASSIFAGIETNPHFWLSEGSFSQWAEDKHPSRIGEVMFDANRLPILFFDDQSELTVDQTVIAGLDTLGQLDSDTLQQALVEYRASQDSVREYVSWGEDITPVHPEPINTLYNHCSSGLPSHFIVYYNLGLFCRSVACVDDITKFSIELNPELEIRLEDGQFHEGFNDNITSGLVELYNNFSSESTEPSFRSLWQRALAETIAGREEEIESELDKLYLIVESRNEITETLDRLKRQVIKEDFQGLSDALDETQALMADITSRLSDAATESSRRIQGLGFTLLGAIIANIFLVLRWSENRLVIPFTTFVTILILTFYLPLIQGQIDDLDRVIRESQNDFILYRDRIRQFNQDLFEFSQLESRINSYQGIAEKQRDRAQNWIDLSFYVLLSLWMVLATISAVVFSIGSLHFLSIIVSVLVFAALVLPFDYSPVGNDYFERTAVIVAIVIGIALICISIWISQNPDAYSWFSSLPRFQSGN</sequence>
<name>A0AAF0PET2_9EURY</name>
<feature type="transmembrane region" description="Helical" evidence="1">
    <location>
        <begin position="584"/>
        <end position="602"/>
    </location>
</feature>
<feature type="transmembrane region" description="Helical" evidence="1">
    <location>
        <begin position="421"/>
        <end position="439"/>
    </location>
</feature>
<gene>
    <name evidence="2" type="ORF">NP511_21385</name>
</gene>
<organism evidence="2 3">
    <name type="scientific">Natrinema thermotolerans</name>
    <dbReference type="NCBI Taxonomy" id="121872"/>
    <lineage>
        <taxon>Archaea</taxon>
        <taxon>Methanobacteriati</taxon>
        <taxon>Methanobacteriota</taxon>
        <taxon>Stenosarchaea group</taxon>
        <taxon>Halobacteria</taxon>
        <taxon>Halobacteriales</taxon>
        <taxon>Natrialbaceae</taxon>
        <taxon>Natrinema</taxon>
    </lineage>
</organism>
<feature type="transmembrane region" description="Helical" evidence="1">
    <location>
        <begin position="526"/>
        <end position="546"/>
    </location>
</feature>
<keyword evidence="1" id="KW-1133">Transmembrane helix</keyword>
<dbReference type="RefSeq" id="WP_136396947.1">
    <property type="nucleotide sequence ID" value="NZ_CP101873.1"/>
</dbReference>
<keyword evidence="1" id="KW-0812">Transmembrane</keyword>
<feature type="transmembrane region" description="Helical" evidence="1">
    <location>
        <begin position="552"/>
        <end position="572"/>
    </location>
</feature>
<evidence type="ECO:0000256" key="1">
    <source>
        <dbReference type="SAM" id="Phobius"/>
    </source>
</evidence>
<protein>
    <submittedName>
        <fullName evidence="2">Uncharacterized protein</fullName>
    </submittedName>
</protein>
<dbReference type="AlphaFoldDB" id="A0AAF0PET2"/>
<evidence type="ECO:0000313" key="2">
    <source>
        <dbReference type="EMBL" id="WMT07910.1"/>
    </source>
</evidence>
<accession>A0AAF0PET2</accession>
<dbReference type="Proteomes" id="UP001224926">
    <property type="component" value="Chromosome"/>
</dbReference>
<proteinExistence type="predicted"/>